<accession>A0A4Q7L878</accession>
<sequence>MRKYSKSTVVAVWVAAIVTAGLSGAVEKQAEPPATEAPAIDQAPAVNAQRT</sequence>
<evidence type="ECO:0000313" key="4">
    <source>
        <dbReference type="Proteomes" id="UP000294257"/>
    </source>
</evidence>
<keyword evidence="4" id="KW-1185">Reference proteome</keyword>
<feature type="signal peptide" evidence="2">
    <location>
        <begin position="1"/>
        <end position="25"/>
    </location>
</feature>
<gene>
    <name evidence="3" type="ORF">EV193_101468</name>
</gene>
<feature type="region of interest" description="Disordered" evidence="1">
    <location>
        <begin position="28"/>
        <end position="51"/>
    </location>
</feature>
<organism evidence="3 4">
    <name type="scientific">Herbihabitans rhizosphaerae</name>
    <dbReference type="NCBI Taxonomy" id="1872711"/>
    <lineage>
        <taxon>Bacteria</taxon>
        <taxon>Bacillati</taxon>
        <taxon>Actinomycetota</taxon>
        <taxon>Actinomycetes</taxon>
        <taxon>Pseudonocardiales</taxon>
        <taxon>Pseudonocardiaceae</taxon>
        <taxon>Herbihabitans</taxon>
    </lineage>
</organism>
<evidence type="ECO:0000313" key="3">
    <source>
        <dbReference type="EMBL" id="RZS44592.1"/>
    </source>
</evidence>
<comment type="caution">
    <text evidence="3">The sequence shown here is derived from an EMBL/GenBank/DDBJ whole genome shotgun (WGS) entry which is preliminary data.</text>
</comment>
<keyword evidence="2" id="KW-0732">Signal</keyword>
<dbReference type="RefSeq" id="WP_165401183.1">
    <property type="nucleotide sequence ID" value="NZ_SGWQ01000001.1"/>
</dbReference>
<dbReference type="EMBL" id="SGWQ01000001">
    <property type="protein sequence ID" value="RZS44592.1"/>
    <property type="molecule type" value="Genomic_DNA"/>
</dbReference>
<name>A0A4Q7L878_9PSEU</name>
<proteinExistence type="predicted"/>
<evidence type="ECO:0000256" key="2">
    <source>
        <dbReference type="SAM" id="SignalP"/>
    </source>
</evidence>
<reference evidence="3 4" key="1">
    <citation type="submission" date="2019-02" db="EMBL/GenBank/DDBJ databases">
        <title>Genomic Encyclopedia of Type Strains, Phase IV (KMG-IV): sequencing the most valuable type-strain genomes for metagenomic binning, comparative biology and taxonomic classification.</title>
        <authorList>
            <person name="Goeker M."/>
        </authorList>
    </citation>
    <scope>NUCLEOTIDE SEQUENCE [LARGE SCALE GENOMIC DNA]</scope>
    <source>
        <strain evidence="3 4">DSM 101727</strain>
    </source>
</reference>
<protein>
    <submittedName>
        <fullName evidence="3">Uncharacterized protein</fullName>
    </submittedName>
</protein>
<dbReference type="AlphaFoldDB" id="A0A4Q7L878"/>
<dbReference type="Proteomes" id="UP000294257">
    <property type="component" value="Unassembled WGS sequence"/>
</dbReference>
<feature type="chain" id="PRO_5020262618" evidence="2">
    <location>
        <begin position="26"/>
        <end position="51"/>
    </location>
</feature>
<evidence type="ECO:0000256" key="1">
    <source>
        <dbReference type="SAM" id="MobiDB-lite"/>
    </source>
</evidence>